<dbReference type="NCBIfam" id="TIGR03501">
    <property type="entry name" value="GlyGly_CTERM"/>
    <property type="match status" value="1"/>
</dbReference>
<evidence type="ECO:0000256" key="6">
    <source>
        <dbReference type="RuleBase" id="RU003355"/>
    </source>
</evidence>
<dbReference type="InterPro" id="IPR037045">
    <property type="entry name" value="S8pro/Inhibitor_I9_sf"/>
</dbReference>
<keyword evidence="10" id="KW-1185">Reference proteome</keyword>
<dbReference type="PRINTS" id="PR00723">
    <property type="entry name" value="SUBTILISIN"/>
</dbReference>
<dbReference type="EMBL" id="JAVIFY010000006">
    <property type="protein sequence ID" value="MDQ9092047.1"/>
    <property type="molecule type" value="Genomic_DNA"/>
</dbReference>
<protein>
    <submittedName>
        <fullName evidence="9">S8 family serine peptidase</fullName>
    </submittedName>
</protein>
<dbReference type="InterPro" id="IPR013783">
    <property type="entry name" value="Ig-like_fold"/>
</dbReference>
<dbReference type="PROSITE" id="PS00138">
    <property type="entry name" value="SUBTILASE_SER"/>
    <property type="match status" value="1"/>
</dbReference>
<dbReference type="InterPro" id="IPR020008">
    <property type="entry name" value="GlyGly_CTERM"/>
</dbReference>
<dbReference type="InterPro" id="IPR036852">
    <property type="entry name" value="Peptidase_S8/S53_dom_sf"/>
</dbReference>
<dbReference type="PROSITE" id="PS51892">
    <property type="entry name" value="SUBTILASE"/>
    <property type="match status" value="1"/>
</dbReference>
<dbReference type="PROSITE" id="PS00137">
    <property type="entry name" value="SUBTILASE_HIS"/>
    <property type="match status" value="1"/>
</dbReference>
<dbReference type="InterPro" id="IPR022409">
    <property type="entry name" value="PKD/Chitinase_dom"/>
</dbReference>
<evidence type="ECO:0000259" key="8">
    <source>
        <dbReference type="SMART" id="SM00089"/>
    </source>
</evidence>
<dbReference type="InterPro" id="IPR000209">
    <property type="entry name" value="Peptidase_S8/S53_dom"/>
</dbReference>
<evidence type="ECO:0000256" key="4">
    <source>
        <dbReference type="ARBA" id="ARBA00022825"/>
    </source>
</evidence>
<evidence type="ECO:0000256" key="7">
    <source>
        <dbReference type="SAM" id="SignalP"/>
    </source>
</evidence>
<feature type="domain" description="PKD/Chitinase" evidence="8">
    <location>
        <begin position="1652"/>
        <end position="1734"/>
    </location>
</feature>
<dbReference type="InterPro" id="IPR035986">
    <property type="entry name" value="PKD_dom_sf"/>
</dbReference>
<dbReference type="InterPro" id="IPR022398">
    <property type="entry name" value="Peptidase_S8_His-AS"/>
</dbReference>
<dbReference type="Proteomes" id="UP001226574">
    <property type="component" value="Unassembled WGS sequence"/>
</dbReference>
<dbReference type="InterPro" id="IPR010259">
    <property type="entry name" value="S8pro/Inhibitor_I9"/>
</dbReference>
<dbReference type="Gene3D" id="3.30.70.80">
    <property type="entry name" value="Peptidase S8 propeptide/proteinase inhibitor I9"/>
    <property type="match status" value="1"/>
</dbReference>
<dbReference type="PANTHER" id="PTHR10795">
    <property type="entry name" value="PROPROTEIN CONVERTASE SUBTILISIN/KEXIN"/>
    <property type="match status" value="1"/>
</dbReference>
<gene>
    <name evidence="9" type="ORF">RC083_10640</name>
</gene>
<dbReference type="PROSITE" id="PS00136">
    <property type="entry name" value="SUBTILASE_ASP"/>
    <property type="match status" value="1"/>
</dbReference>
<organism evidence="9 10">
    <name type="scientific">Pseudoalteromonas haloplanktis</name>
    <name type="common">Alteromonas haloplanktis</name>
    <dbReference type="NCBI Taxonomy" id="228"/>
    <lineage>
        <taxon>Bacteria</taxon>
        <taxon>Pseudomonadati</taxon>
        <taxon>Pseudomonadota</taxon>
        <taxon>Gammaproteobacteria</taxon>
        <taxon>Alteromonadales</taxon>
        <taxon>Pseudoalteromonadaceae</taxon>
        <taxon>Pseudoalteromonas</taxon>
    </lineage>
</organism>
<dbReference type="Gene3D" id="2.60.40.10">
    <property type="entry name" value="Immunoglobulins"/>
    <property type="match status" value="2"/>
</dbReference>
<evidence type="ECO:0000313" key="9">
    <source>
        <dbReference type="EMBL" id="MDQ9092047.1"/>
    </source>
</evidence>
<feature type="active site" description="Charge relay system" evidence="5">
    <location>
        <position position="233"/>
    </location>
</feature>
<dbReference type="InterPro" id="IPR045051">
    <property type="entry name" value="SBT"/>
</dbReference>
<dbReference type="Pfam" id="PF05922">
    <property type="entry name" value="Inhibitor_I9"/>
    <property type="match status" value="1"/>
</dbReference>
<evidence type="ECO:0000256" key="2">
    <source>
        <dbReference type="ARBA" id="ARBA00022670"/>
    </source>
</evidence>
<dbReference type="Pfam" id="PF22352">
    <property type="entry name" value="K319L-like_PKD"/>
    <property type="match status" value="1"/>
</dbReference>
<dbReference type="Pfam" id="PF17803">
    <property type="entry name" value="Cadherin_4"/>
    <property type="match status" value="1"/>
</dbReference>
<dbReference type="InterPro" id="IPR023827">
    <property type="entry name" value="Peptidase_S8_Asp-AS"/>
</dbReference>
<dbReference type="CDD" id="cd02120">
    <property type="entry name" value="PA_subtilisin_like"/>
    <property type="match status" value="1"/>
</dbReference>
<evidence type="ECO:0000256" key="1">
    <source>
        <dbReference type="ARBA" id="ARBA00011073"/>
    </source>
</evidence>
<dbReference type="SUPFAM" id="SSF52743">
    <property type="entry name" value="Subtilisin-like"/>
    <property type="match status" value="1"/>
</dbReference>
<dbReference type="Gene3D" id="3.50.30.30">
    <property type="match status" value="1"/>
</dbReference>
<evidence type="ECO:0000256" key="5">
    <source>
        <dbReference type="PROSITE-ProRule" id="PRU01240"/>
    </source>
</evidence>
<dbReference type="InterPro" id="IPR023828">
    <property type="entry name" value="Peptidase_S8_Ser-AS"/>
</dbReference>
<dbReference type="RefSeq" id="WP_309039013.1">
    <property type="nucleotide sequence ID" value="NZ_JAVIFY010000006.1"/>
</dbReference>
<dbReference type="InterPro" id="IPR015500">
    <property type="entry name" value="Peptidase_S8_subtilisin-rel"/>
</dbReference>
<keyword evidence="7" id="KW-0732">Signal</keyword>
<accession>A0ABU1BCV3</accession>
<sequence>MKLKPIALSVATVLYAVGTLHAATSTNNNENQLQAANISFEEIKQLTRSLNSQKISTLASQNDVNIQLNPLGNKFQSEGLDGEHIYIVRLKDSPVAVAARQAGSTVAASLRSKTTQKVFSQGKATTRAVQTYQEQLLQKQKTVLNEVSALTGQTKVRRQFTNALNGFSIKLTETEAENIAQLGSVASVMRSKHYDLLSDEGPTHIGADKVWNGSASPTGIAGKGEGQIIGIIDTGINSDHPSFADIGGDGYDHTNPWGSGSYVGDCVEESDLVKCNDKLIGIRSYDVITDTFSAMIPNWPAIGEDYQGHGSHVASTAAGNILNNVPLLLTGLEEESDGEVLREDFFAQISGVAPHANIISYQVCHSDNDQGYSGCPGEALVAGIEDAISDGVDVINFSIGGADSNVWADPVQLAFLSAREAGISVAAAAGNSGTGTCGEECLGYLDNSSPWLTQVAATTHGRTIAIDTPVSFEGFIDSELGSEIPTWSETGLVGGAINNTEITGVVVWAKDYADENGDIDNNGYCTAPYAPNTFDFFKDGSAIPGAAEGDTNVIVVCRRHTPTDANANARTAKVDNVKAGGADAFILYNWVNGQDTTPEAYSIPGVHFTLEDFNGSYPEDGLEDWIDSTSEMGHMITIGKTLIERRVNEEDADWLAAFSSRGPSYSNVEILAPAVAAPGVDIYAAFSDEHPFSATPYGADFARLSGTSMASPHVAGALALMRQIHPTWTPAEIQSALLMTADNVVQYHRLNRENGTVGLAEIYRAGTGRINVESAAKAGLVMDESAENFLAANPFNGGTPHKLNLPNLVDFNCQPECQWVRTVKATRDGSWTIEQGDVVNWNPDVDAQTAQNGVNIEVIPANFSLKAGETQTIIVKASIMDTQDIFSNSEVELHSDLTFKSQDRDTPDARWPVVFKYDKGDLPASLKQVVHEDNGSFVVKQLPIPQAAAPVGQIYVPTKAQVKTVTIPKDDDRIFPWAINRTVEVAEEDILDEAVHQEFINVPKDAKRLIVEMLATIASPLDNTLDKGNPSIYVGKDYNENGIIEPQDEILCISSHSVINNFCNINNPEPGQYWALIYNSNTSDNQGVEETFTYTTAVVTSQVSTDITATLAASDGITPVDMDIAWQLPMQEEDIYYTAIDVGTSSVNQANVGTIPLKVIRGKNLINLDVPQTSAKINERIPYTFEVQANNTGIDREYTITAAIPSGLSITPENVLASSFDTTTINIEDNTLTITGTQIDTSTTEPEYIVTDNITDEMCRLPDLGNSNPGGYIDLKEFGILPVLSGFDDINNVIYDRGWIIPYAEFSNGAFSNFTLYNNQNEMNLDSSYMNILGTGLLGFNNSRGFAYHLEMPSGTTPYESVAPLWRSASINYDLSFQSLGLNVNEGISLASTPSGWGIIEWDNASDYSDPQYNSETGKYEWTKADNSVDFEVVFNANVDHGTNKHEIYFAYDNIDFADTDNRGSIGFQGFKGALYRRGPLEKFRGKSIAWDNLDEVVKDGYVVCMDYTGPEASYFEVTAWADVTPAAAGKTLNFSGTASLSGTEDIAFSSSLSVPSHITVLPLPDMHTTEETPVSFTVSHIDEQNSANQVLVSGEGVTAVVNGDTVTLTPDTNFSGVTEIAVTVADIEHPDDAASTSFLLTVENTDDAPTAVVAQSEIFITEGEEVTLDASQSNDVDGDELTFMWSGNGQIADTSAATTTVSGLTAGDHTFTVTVSDGKHTSEATILVKVATIQESLSIADIEHTDVNEDESTEITVNFDNSLGQETLISAIADNASVQVSGHETGSTLTLTPTANFNGDIEVTVMVAFKSEPTAVAKTTFTLTVNAVNDAPVAEMADTHITVREDQVPTLSVTATDLDSDELSYQWAGSGTLLTPTAASTQVTGLAAGEYSYTVTISDGTTSVEQAMQVTVTKKPDVVEPQDNDDSSGSITWLALLMAGFSGVRRRNVKHD</sequence>
<feature type="signal peptide" evidence="7">
    <location>
        <begin position="1"/>
        <end position="22"/>
    </location>
</feature>
<dbReference type="SMART" id="SM00089">
    <property type="entry name" value="PKD"/>
    <property type="match status" value="2"/>
</dbReference>
<feature type="active site" description="Charge relay system" evidence="5">
    <location>
        <position position="309"/>
    </location>
</feature>
<evidence type="ECO:0000256" key="3">
    <source>
        <dbReference type="ARBA" id="ARBA00022801"/>
    </source>
</evidence>
<keyword evidence="4 5" id="KW-0720">Serine protease</keyword>
<keyword evidence="3 5" id="KW-0378">Hydrolase</keyword>
<dbReference type="SUPFAM" id="SSF49299">
    <property type="entry name" value="PKD domain"/>
    <property type="match status" value="2"/>
</dbReference>
<reference evidence="9 10" key="1">
    <citation type="submission" date="2023-08" db="EMBL/GenBank/DDBJ databases">
        <title>Pseudoalteromonas haloplanktis LL1 genome.</title>
        <authorList>
            <person name="Wu S."/>
        </authorList>
    </citation>
    <scope>NUCLEOTIDE SEQUENCE [LARGE SCALE GENOMIC DNA]</scope>
    <source>
        <strain evidence="9 10">LL1</strain>
    </source>
</reference>
<evidence type="ECO:0000313" key="10">
    <source>
        <dbReference type="Proteomes" id="UP001226574"/>
    </source>
</evidence>
<name>A0ABU1BCV3_PSEHA</name>
<dbReference type="InterPro" id="IPR040853">
    <property type="entry name" value="RapA2_cadherin-like"/>
</dbReference>
<comment type="similarity">
    <text evidence="1 5 6">Belongs to the peptidase S8 family.</text>
</comment>
<feature type="chain" id="PRO_5047297020" evidence="7">
    <location>
        <begin position="23"/>
        <end position="1953"/>
    </location>
</feature>
<dbReference type="Pfam" id="PF00082">
    <property type="entry name" value="Peptidase_S8"/>
    <property type="match status" value="1"/>
</dbReference>
<proteinExistence type="inferred from homology"/>
<comment type="caution">
    <text evidence="9">The sequence shown here is derived from an EMBL/GenBank/DDBJ whole genome shotgun (WGS) entry which is preliminary data.</text>
</comment>
<keyword evidence="2 5" id="KW-0645">Protease</keyword>
<dbReference type="Gene3D" id="3.40.50.200">
    <property type="entry name" value="Peptidase S8/S53 domain"/>
    <property type="match status" value="1"/>
</dbReference>
<feature type="domain" description="PKD/Chitinase" evidence="8">
    <location>
        <begin position="1839"/>
        <end position="1916"/>
    </location>
</feature>
<feature type="active site" description="Charge relay system" evidence="5">
    <location>
        <position position="708"/>
    </location>
</feature>